<organism evidence="2 3">
    <name type="scientific">Craterilacuibacter sinensis</name>
    <dbReference type="NCBI Taxonomy" id="2686017"/>
    <lineage>
        <taxon>Bacteria</taxon>
        <taxon>Pseudomonadati</taxon>
        <taxon>Pseudomonadota</taxon>
        <taxon>Betaproteobacteria</taxon>
        <taxon>Neisseriales</taxon>
        <taxon>Neisseriaceae</taxon>
        <taxon>Craterilacuibacter</taxon>
    </lineage>
</organism>
<dbReference type="RefSeq" id="WP_160794094.1">
    <property type="nucleotide sequence ID" value="NZ_WSSB01000001.1"/>
</dbReference>
<protein>
    <submittedName>
        <fullName evidence="2">SpoIIE family protein phosphatase</fullName>
    </submittedName>
</protein>
<dbReference type="GO" id="GO:0004722">
    <property type="term" value="F:protein serine/threonine phosphatase activity"/>
    <property type="evidence" value="ECO:0007669"/>
    <property type="project" value="InterPro"/>
</dbReference>
<gene>
    <name evidence="2" type="ORF">GQF02_00270</name>
</gene>
<dbReference type="Pfam" id="PF13672">
    <property type="entry name" value="PP2C_2"/>
    <property type="match status" value="1"/>
</dbReference>
<dbReference type="SMART" id="SM00332">
    <property type="entry name" value="PP2Cc"/>
    <property type="match status" value="1"/>
</dbReference>
<comment type="caution">
    <text evidence="2">The sequence shown here is derived from an EMBL/GenBank/DDBJ whole genome shotgun (WGS) entry which is preliminary data.</text>
</comment>
<dbReference type="Proteomes" id="UP000467214">
    <property type="component" value="Unassembled WGS sequence"/>
</dbReference>
<evidence type="ECO:0000259" key="1">
    <source>
        <dbReference type="PROSITE" id="PS51746"/>
    </source>
</evidence>
<dbReference type="AlphaFoldDB" id="A0A845BJJ2"/>
<accession>A0A845BJJ2</accession>
<name>A0A845BJJ2_9NEIS</name>
<dbReference type="PANTHER" id="PTHR13832">
    <property type="entry name" value="PROTEIN PHOSPHATASE 2C"/>
    <property type="match status" value="1"/>
</dbReference>
<dbReference type="Gene3D" id="3.60.40.10">
    <property type="entry name" value="PPM-type phosphatase domain"/>
    <property type="match status" value="1"/>
</dbReference>
<dbReference type="InterPro" id="IPR015655">
    <property type="entry name" value="PP2C"/>
</dbReference>
<dbReference type="PANTHER" id="PTHR13832:SF827">
    <property type="entry name" value="PROTEIN PHOSPHATASE 1L"/>
    <property type="match status" value="1"/>
</dbReference>
<dbReference type="InterPro" id="IPR036457">
    <property type="entry name" value="PPM-type-like_dom_sf"/>
</dbReference>
<sequence>MKFLWSGGSSLGGRRYNEDRVLMLHSREAVLLAVADGMGGHLHGELASQMVIDTLSHLFALAARPRLADPARFLQDALHEVQHALVRLALSRRFPEVPSTTVVAALVQDEKLYCAWAGDSRLYLLEHGAVSWRTQDHSTVQRLLDRGLISEDEALVHPERNRIYSCLGGTDSPLIGQAGPLSLSAGSTLLLCSDGVWSQMREHELVRALSARALTQVVPALLQVAERRGGASSDNLSVAAMTLLPASRSGAGVVDSQDAPEIPDAMMAALESEMMASGRSLL</sequence>
<dbReference type="PROSITE" id="PS51746">
    <property type="entry name" value="PPM_2"/>
    <property type="match status" value="1"/>
</dbReference>
<evidence type="ECO:0000313" key="2">
    <source>
        <dbReference type="EMBL" id="MXR35434.1"/>
    </source>
</evidence>
<evidence type="ECO:0000313" key="3">
    <source>
        <dbReference type="Proteomes" id="UP000467214"/>
    </source>
</evidence>
<dbReference type="EMBL" id="WSSB01000001">
    <property type="protein sequence ID" value="MXR35434.1"/>
    <property type="molecule type" value="Genomic_DNA"/>
</dbReference>
<keyword evidence="3" id="KW-1185">Reference proteome</keyword>
<dbReference type="SUPFAM" id="SSF81606">
    <property type="entry name" value="PP2C-like"/>
    <property type="match status" value="1"/>
</dbReference>
<proteinExistence type="predicted"/>
<feature type="domain" description="PPM-type phosphatase" evidence="1">
    <location>
        <begin position="4"/>
        <end position="243"/>
    </location>
</feature>
<dbReference type="CDD" id="cd00143">
    <property type="entry name" value="PP2Cc"/>
    <property type="match status" value="1"/>
</dbReference>
<reference evidence="2 3" key="1">
    <citation type="submission" date="2019-12" db="EMBL/GenBank/DDBJ databases">
        <title>Neisseriaceae gen. nov. sp. Genome sequencing and assembly.</title>
        <authorList>
            <person name="Liu Z."/>
            <person name="Li A."/>
        </authorList>
    </citation>
    <scope>NUCLEOTIDE SEQUENCE [LARGE SCALE GENOMIC DNA]</scope>
    <source>
        <strain evidence="2 3">B2N2-7</strain>
    </source>
</reference>
<dbReference type="InterPro" id="IPR001932">
    <property type="entry name" value="PPM-type_phosphatase-like_dom"/>
</dbReference>
<dbReference type="SMART" id="SM00331">
    <property type="entry name" value="PP2C_SIG"/>
    <property type="match status" value="1"/>
</dbReference>